<dbReference type="EMBL" id="JAKZGP010000027">
    <property type="protein sequence ID" value="MCH7409981.1"/>
    <property type="molecule type" value="Genomic_DNA"/>
</dbReference>
<evidence type="ECO:0000313" key="3">
    <source>
        <dbReference type="Proteomes" id="UP001165489"/>
    </source>
</evidence>
<accession>A0ABS9V0P4</accession>
<dbReference type="Proteomes" id="UP001165489">
    <property type="component" value="Unassembled WGS sequence"/>
</dbReference>
<gene>
    <name evidence="2" type="ORF">MM239_11300</name>
</gene>
<proteinExistence type="predicted"/>
<dbReference type="Pfam" id="PF20130">
    <property type="entry name" value="DUF6520"/>
    <property type="match status" value="1"/>
</dbReference>
<evidence type="ECO:0000256" key="1">
    <source>
        <dbReference type="SAM" id="SignalP"/>
    </source>
</evidence>
<keyword evidence="3" id="KW-1185">Reference proteome</keyword>
<feature type="signal peptide" evidence="1">
    <location>
        <begin position="1"/>
        <end position="23"/>
    </location>
</feature>
<sequence>MKNYIKNLLKASLVMLAVVAAFAFTTPFNPQDRIFAFDRDAEEWVEITGLQVGVHYDCDPDPEICSAQLVNNDPLMGEPIPDTESFGVYSPLVP</sequence>
<comment type="caution">
    <text evidence="2">The sequence shown here is derived from an EMBL/GenBank/DDBJ whole genome shotgun (WGS) entry which is preliminary data.</text>
</comment>
<feature type="chain" id="PRO_5046939031" evidence="1">
    <location>
        <begin position="24"/>
        <end position="94"/>
    </location>
</feature>
<dbReference type="RefSeq" id="WP_241348351.1">
    <property type="nucleotide sequence ID" value="NZ_JAKZGP010000027.1"/>
</dbReference>
<keyword evidence="1" id="KW-0732">Signal</keyword>
<evidence type="ECO:0000313" key="2">
    <source>
        <dbReference type="EMBL" id="MCH7409981.1"/>
    </source>
</evidence>
<organism evidence="2 3">
    <name type="scientific">Belliella filtrata</name>
    <dbReference type="NCBI Taxonomy" id="2923435"/>
    <lineage>
        <taxon>Bacteria</taxon>
        <taxon>Pseudomonadati</taxon>
        <taxon>Bacteroidota</taxon>
        <taxon>Cytophagia</taxon>
        <taxon>Cytophagales</taxon>
        <taxon>Cyclobacteriaceae</taxon>
        <taxon>Belliella</taxon>
    </lineage>
</organism>
<reference evidence="2" key="1">
    <citation type="submission" date="2022-03" db="EMBL/GenBank/DDBJ databases">
        <title>De novo assembled genomes of Belliella spp. (Cyclobacteriaceae) strains.</title>
        <authorList>
            <person name="Szabo A."/>
            <person name="Korponai K."/>
            <person name="Felfoldi T."/>
        </authorList>
    </citation>
    <scope>NUCLEOTIDE SEQUENCE</scope>
    <source>
        <strain evidence="2">DSM 111904</strain>
    </source>
</reference>
<name>A0ABS9V0P4_9BACT</name>
<protein>
    <submittedName>
        <fullName evidence="2">DUF6520 family protein</fullName>
    </submittedName>
</protein>
<dbReference type="InterPro" id="IPR045391">
    <property type="entry name" value="DUF6520"/>
</dbReference>